<proteinExistence type="predicted"/>
<organism evidence="1 2">
    <name type="scientific">Serinibacter salmoneus</name>
    <dbReference type="NCBI Taxonomy" id="556530"/>
    <lineage>
        <taxon>Bacteria</taxon>
        <taxon>Bacillati</taxon>
        <taxon>Actinomycetota</taxon>
        <taxon>Actinomycetes</taxon>
        <taxon>Micrococcales</taxon>
        <taxon>Beutenbergiaceae</taxon>
        <taxon>Serinibacter</taxon>
    </lineage>
</organism>
<dbReference type="OrthoDB" id="4377282at2"/>
<accession>A0A2A9CWC5</accession>
<sequence>MCQAVTCRKCGKVTWSGCGQHVDQVMRGVPKSQQCEGHAAEPGFFSKLFTR</sequence>
<keyword evidence="2" id="KW-1185">Reference proteome</keyword>
<comment type="caution">
    <text evidence="1">The sequence shown here is derived from an EMBL/GenBank/DDBJ whole genome shotgun (WGS) entry which is preliminary data.</text>
</comment>
<dbReference type="Proteomes" id="UP000224915">
    <property type="component" value="Unassembled WGS sequence"/>
</dbReference>
<dbReference type="PANTHER" id="PTHR34724:SF2">
    <property type="entry name" value="OS12G0596101 PROTEIN"/>
    <property type="match status" value="1"/>
</dbReference>
<gene>
    <name evidence="1" type="ORF">ATL40_0246</name>
</gene>
<dbReference type="PANTHER" id="PTHR34724">
    <property type="entry name" value="OS12G0596101 PROTEIN"/>
    <property type="match status" value="1"/>
</dbReference>
<evidence type="ECO:0000313" key="1">
    <source>
        <dbReference type="EMBL" id="PFG18703.1"/>
    </source>
</evidence>
<reference evidence="1 2" key="1">
    <citation type="submission" date="2017-10" db="EMBL/GenBank/DDBJ databases">
        <title>Sequencing the genomes of 1000 actinobacteria strains.</title>
        <authorList>
            <person name="Klenk H.-P."/>
        </authorList>
    </citation>
    <scope>NUCLEOTIDE SEQUENCE [LARGE SCALE GENOMIC DNA]</scope>
    <source>
        <strain evidence="1 2">DSM 21801</strain>
    </source>
</reference>
<dbReference type="EMBL" id="PDJD01000001">
    <property type="protein sequence ID" value="PFG18703.1"/>
    <property type="molecule type" value="Genomic_DNA"/>
</dbReference>
<protein>
    <submittedName>
        <fullName evidence="1">Uncharacterized protein</fullName>
    </submittedName>
</protein>
<dbReference type="AlphaFoldDB" id="A0A2A9CWC5"/>
<name>A0A2A9CWC5_9MICO</name>
<evidence type="ECO:0000313" key="2">
    <source>
        <dbReference type="Proteomes" id="UP000224915"/>
    </source>
</evidence>